<keyword evidence="5 9" id="KW-0067">ATP-binding</keyword>
<evidence type="ECO:0000256" key="2">
    <source>
        <dbReference type="ARBA" id="ARBA00022448"/>
    </source>
</evidence>
<comment type="caution">
    <text evidence="9">The sequence shown here is derived from an EMBL/GenBank/DDBJ whole genome shotgun (WGS) entry which is preliminary data.</text>
</comment>
<gene>
    <name evidence="9" type="ORF">CR165_20050</name>
</gene>
<keyword evidence="6" id="KW-1278">Translocase</keyword>
<dbReference type="InterPro" id="IPR003439">
    <property type="entry name" value="ABC_transporter-like_ATP-bd"/>
</dbReference>
<keyword evidence="7" id="KW-0472">Membrane</keyword>
<dbReference type="FunFam" id="3.40.50.300:FF:000042">
    <property type="entry name" value="Maltose/maltodextrin ABC transporter, ATP-binding protein"/>
    <property type="match status" value="1"/>
</dbReference>
<evidence type="ECO:0000256" key="6">
    <source>
        <dbReference type="ARBA" id="ARBA00022967"/>
    </source>
</evidence>
<dbReference type="InterPro" id="IPR003593">
    <property type="entry name" value="AAA+_ATPase"/>
</dbReference>
<dbReference type="Pfam" id="PF08402">
    <property type="entry name" value="TOBE_2"/>
    <property type="match status" value="1"/>
</dbReference>
<dbReference type="PROSITE" id="PS50893">
    <property type="entry name" value="ABC_TRANSPORTER_2"/>
    <property type="match status" value="1"/>
</dbReference>
<evidence type="ECO:0000256" key="5">
    <source>
        <dbReference type="ARBA" id="ARBA00022840"/>
    </source>
</evidence>
<keyword evidence="4" id="KW-0547">Nucleotide-binding</keyword>
<dbReference type="Gene3D" id="2.40.50.100">
    <property type="match status" value="1"/>
</dbReference>
<dbReference type="AlphaFoldDB" id="A0A2U1UZA5"/>
<comment type="similarity">
    <text evidence="1">Belongs to the ABC transporter superfamily.</text>
</comment>
<dbReference type="PANTHER" id="PTHR43875:SF15">
    <property type="entry name" value="TREHALOSE IMPORT ATP-BINDING PROTEIN SUGC"/>
    <property type="match status" value="1"/>
</dbReference>
<proteinExistence type="inferred from homology"/>
<keyword evidence="2" id="KW-0813">Transport</keyword>
<dbReference type="EMBL" id="PDOA01000020">
    <property type="protein sequence ID" value="PWC26988.1"/>
    <property type="molecule type" value="Genomic_DNA"/>
</dbReference>
<dbReference type="SUPFAM" id="SSF50331">
    <property type="entry name" value="MOP-like"/>
    <property type="match status" value="1"/>
</dbReference>
<dbReference type="PANTHER" id="PTHR43875">
    <property type="entry name" value="MALTODEXTRIN IMPORT ATP-BINDING PROTEIN MSMX"/>
    <property type="match status" value="1"/>
</dbReference>
<evidence type="ECO:0000313" key="9">
    <source>
        <dbReference type="EMBL" id="PWC26988.1"/>
    </source>
</evidence>
<evidence type="ECO:0000256" key="3">
    <source>
        <dbReference type="ARBA" id="ARBA00022475"/>
    </source>
</evidence>
<keyword evidence="3" id="KW-1003">Cell membrane</keyword>
<name>A0A2U1UZA5_9PROT</name>
<dbReference type="PROSITE" id="PS00211">
    <property type="entry name" value="ABC_TRANSPORTER_1"/>
    <property type="match status" value="1"/>
</dbReference>
<organism evidence="9 10">
    <name type="scientific">Teichococcus aestuarii</name>
    <dbReference type="NCBI Taxonomy" id="568898"/>
    <lineage>
        <taxon>Bacteria</taxon>
        <taxon>Pseudomonadati</taxon>
        <taxon>Pseudomonadota</taxon>
        <taxon>Alphaproteobacteria</taxon>
        <taxon>Acetobacterales</taxon>
        <taxon>Roseomonadaceae</taxon>
        <taxon>Roseomonas</taxon>
    </lineage>
</organism>
<dbReference type="GO" id="GO:0016887">
    <property type="term" value="F:ATP hydrolysis activity"/>
    <property type="evidence" value="ECO:0007669"/>
    <property type="project" value="InterPro"/>
</dbReference>
<dbReference type="SMART" id="SM00382">
    <property type="entry name" value="AAA"/>
    <property type="match status" value="1"/>
</dbReference>
<dbReference type="Pfam" id="PF00005">
    <property type="entry name" value="ABC_tran"/>
    <property type="match status" value="1"/>
</dbReference>
<dbReference type="GO" id="GO:0005524">
    <property type="term" value="F:ATP binding"/>
    <property type="evidence" value="ECO:0007669"/>
    <property type="project" value="UniProtKB-KW"/>
</dbReference>
<dbReference type="GO" id="GO:0055052">
    <property type="term" value="C:ATP-binding cassette (ABC) transporter complex, substrate-binding subunit-containing"/>
    <property type="evidence" value="ECO:0007669"/>
    <property type="project" value="TreeGrafter"/>
</dbReference>
<dbReference type="InterPro" id="IPR013611">
    <property type="entry name" value="Transp-assoc_OB_typ2"/>
</dbReference>
<dbReference type="Proteomes" id="UP000245048">
    <property type="component" value="Unassembled WGS sequence"/>
</dbReference>
<evidence type="ECO:0000256" key="4">
    <source>
        <dbReference type="ARBA" id="ARBA00022741"/>
    </source>
</evidence>
<evidence type="ECO:0000256" key="7">
    <source>
        <dbReference type="ARBA" id="ARBA00023136"/>
    </source>
</evidence>
<dbReference type="InterPro" id="IPR012340">
    <property type="entry name" value="NA-bd_OB-fold"/>
</dbReference>
<dbReference type="InterPro" id="IPR047641">
    <property type="entry name" value="ABC_transpr_MalK/UgpC-like"/>
</dbReference>
<dbReference type="Gene3D" id="2.40.50.140">
    <property type="entry name" value="Nucleic acid-binding proteins"/>
    <property type="match status" value="1"/>
</dbReference>
<dbReference type="SUPFAM" id="SSF52540">
    <property type="entry name" value="P-loop containing nucleoside triphosphate hydrolases"/>
    <property type="match status" value="1"/>
</dbReference>
<protein>
    <submittedName>
        <fullName evidence="9">ABC transporter ATP-binding protein</fullName>
    </submittedName>
</protein>
<sequence length="365" mass="37906">MSITDGPGAAIRLDAVRKQFGDTVALHNIDITAAPGSLIVLLGPSGCGKSTLLRVLAGLEAASSGSVHFAGRDVTALPPAARGVSMVFQSYALFPHLDVAENILFGLRARKVPRAERDARLTRTAAMLGLASLLERRPAQLSGGQQQRVALARAIVAEAPVCLMDEPLSNLDAKLRAEMRAEIRALQQRLGLTMVYVTHDQVEAMSMADQVVLMREGRVEQDATPAELYARPATAFAAGFIGTPPMSLLRLQAAPGGAAIAGAPEHPVAPAEAAGAMLGLRPEDVAPTDGPGLPAIVSGAEFLGAETVLRCAVGTAGETLQARIPGNHALPAGTAVRLRLPPLAHLFSSATGQRLPLPSHAPTFA</sequence>
<accession>A0A2U1UZA5</accession>
<dbReference type="GO" id="GO:0140359">
    <property type="term" value="F:ABC-type transporter activity"/>
    <property type="evidence" value="ECO:0007669"/>
    <property type="project" value="UniProtKB-ARBA"/>
</dbReference>
<dbReference type="Gene3D" id="3.40.50.300">
    <property type="entry name" value="P-loop containing nucleotide triphosphate hydrolases"/>
    <property type="match status" value="1"/>
</dbReference>
<dbReference type="RefSeq" id="WP_109518733.1">
    <property type="nucleotide sequence ID" value="NZ_PDOA01000020.1"/>
</dbReference>
<evidence type="ECO:0000256" key="1">
    <source>
        <dbReference type="ARBA" id="ARBA00005417"/>
    </source>
</evidence>
<keyword evidence="10" id="KW-1185">Reference proteome</keyword>
<feature type="domain" description="ABC transporter" evidence="8">
    <location>
        <begin position="11"/>
        <end position="241"/>
    </location>
</feature>
<dbReference type="InterPro" id="IPR027417">
    <property type="entry name" value="P-loop_NTPase"/>
</dbReference>
<evidence type="ECO:0000313" key="10">
    <source>
        <dbReference type="Proteomes" id="UP000245048"/>
    </source>
</evidence>
<dbReference type="InterPro" id="IPR017871">
    <property type="entry name" value="ABC_transporter-like_CS"/>
</dbReference>
<evidence type="ECO:0000259" key="8">
    <source>
        <dbReference type="PROSITE" id="PS50893"/>
    </source>
</evidence>
<dbReference type="InterPro" id="IPR008995">
    <property type="entry name" value="Mo/tungstate-bd_C_term_dom"/>
</dbReference>
<dbReference type="OrthoDB" id="394852at2"/>
<reference evidence="10" key="1">
    <citation type="submission" date="2017-10" db="EMBL/GenBank/DDBJ databases">
        <authorList>
            <person name="Toshchakov S.V."/>
            <person name="Goeva M.A."/>
        </authorList>
    </citation>
    <scope>NUCLEOTIDE SEQUENCE [LARGE SCALE GENOMIC DNA]</scope>
    <source>
        <strain evidence="10">JR1/69-1-13</strain>
    </source>
</reference>